<organism evidence="2 3">
    <name type="scientific">Dolosigranulum pigrum</name>
    <dbReference type="NCBI Taxonomy" id="29394"/>
    <lineage>
        <taxon>Bacteria</taxon>
        <taxon>Bacillati</taxon>
        <taxon>Bacillota</taxon>
        <taxon>Bacilli</taxon>
        <taxon>Lactobacillales</taxon>
        <taxon>Carnobacteriaceae</taxon>
        <taxon>Dolosigranulum</taxon>
    </lineage>
</organism>
<feature type="transmembrane region" description="Helical" evidence="1">
    <location>
        <begin position="12"/>
        <end position="41"/>
    </location>
</feature>
<accession>A0A1S8KLE0</accession>
<dbReference type="EMBL" id="MUYF01000003">
    <property type="protein sequence ID" value="OOL80574.1"/>
    <property type="molecule type" value="Genomic_DNA"/>
</dbReference>
<dbReference type="AlphaFoldDB" id="A0A1S8KLE0"/>
<proteinExistence type="predicted"/>
<keyword evidence="1" id="KW-1133">Transmembrane helix</keyword>
<evidence type="ECO:0000313" key="2">
    <source>
        <dbReference type="EMBL" id="OOL80574.1"/>
    </source>
</evidence>
<feature type="transmembrane region" description="Helical" evidence="1">
    <location>
        <begin position="48"/>
        <end position="66"/>
    </location>
</feature>
<protein>
    <submittedName>
        <fullName evidence="2">Uncharacterized protein</fullName>
    </submittedName>
</protein>
<dbReference type="Proteomes" id="UP000190409">
    <property type="component" value="Unassembled WGS sequence"/>
</dbReference>
<keyword evidence="1" id="KW-0812">Transmembrane</keyword>
<evidence type="ECO:0000256" key="1">
    <source>
        <dbReference type="SAM" id="Phobius"/>
    </source>
</evidence>
<comment type="caution">
    <text evidence="2">The sequence shown here is derived from an EMBL/GenBank/DDBJ whole genome shotgun (WGS) entry which is preliminary data.</text>
</comment>
<keyword evidence="1" id="KW-0472">Membrane</keyword>
<gene>
    <name evidence="2" type="ORF">BWX42_01135</name>
</gene>
<reference evidence="2 3" key="1">
    <citation type="submission" date="2017-01" db="EMBL/GenBank/DDBJ databases">
        <title>Complete Genome Sequence of Dolosigranulum pigrum isolated from a Patient with interstitial lung disease.</title>
        <authorList>
            <person name="Mukhopadhyay R."/>
            <person name="Joaquin J."/>
            <person name="Hogue R."/>
            <person name="Fitzgerald S."/>
            <person name="Jospin G."/>
            <person name="Eisen J.A."/>
            <person name="Chaturvedi V."/>
        </authorList>
    </citation>
    <scope>NUCLEOTIDE SEQUENCE [LARGE SCALE GENOMIC DNA]</scope>
    <source>
        <strain evidence="2 3">15S00348</strain>
    </source>
</reference>
<name>A0A1S8KLE0_9LACT</name>
<evidence type="ECO:0000313" key="3">
    <source>
        <dbReference type="Proteomes" id="UP000190409"/>
    </source>
</evidence>
<sequence length="76" mass="8394">MNYVDQMIGWGALLIALAGVGFQHEWLCVLAVVFGIVAMFFKDDIRGMGVTSISIGVIGWLMTTLYSSSQVFELFQ</sequence>